<evidence type="ECO:0000313" key="4">
    <source>
        <dbReference type="Proteomes" id="UP000178417"/>
    </source>
</evidence>
<dbReference type="Proteomes" id="UP000178417">
    <property type="component" value="Unassembled WGS sequence"/>
</dbReference>
<name>A0A1F4SEC5_UNCSA</name>
<dbReference type="InterPro" id="IPR050873">
    <property type="entry name" value="V-ATPase_V0D/AC39_subunit"/>
</dbReference>
<dbReference type="STRING" id="1802579.A2310_02590"/>
<comment type="caution">
    <text evidence="3">The sequence shown here is derived from an EMBL/GenBank/DDBJ whole genome shotgun (WGS) entry which is preliminary data.</text>
</comment>
<reference evidence="3 4" key="1">
    <citation type="journal article" date="2016" name="Nat. Commun.">
        <title>Thousands of microbial genomes shed light on interconnected biogeochemical processes in an aquifer system.</title>
        <authorList>
            <person name="Anantharaman K."/>
            <person name="Brown C.T."/>
            <person name="Hug L.A."/>
            <person name="Sharon I."/>
            <person name="Castelle C.J."/>
            <person name="Probst A.J."/>
            <person name="Thomas B.C."/>
            <person name="Singh A."/>
            <person name="Wilkins M.J."/>
            <person name="Karaoz U."/>
            <person name="Brodie E.L."/>
            <person name="Williams K.H."/>
            <person name="Hubbard S.S."/>
            <person name="Banfield J.F."/>
        </authorList>
    </citation>
    <scope>NUCLEOTIDE SEQUENCE [LARGE SCALE GENOMIC DNA]</scope>
</reference>
<evidence type="ECO:0008006" key="5">
    <source>
        <dbReference type="Google" id="ProtNLM"/>
    </source>
</evidence>
<accession>A0A1F4SEC5</accession>
<dbReference type="PANTHER" id="PTHR38682">
    <property type="entry name" value="V-TYPE ATP SYNTHASE SUBUNIT C"/>
    <property type="match status" value="1"/>
</dbReference>
<keyword evidence="1" id="KW-0813">Transport</keyword>
<gene>
    <name evidence="3" type="ORF">A2310_02590</name>
</gene>
<dbReference type="InterPro" id="IPR002843">
    <property type="entry name" value="ATPase_V0-cplx_csu/dsu"/>
</dbReference>
<dbReference type="InterPro" id="IPR044911">
    <property type="entry name" value="V-type_ATPase_csu/dsu_dom_3"/>
</dbReference>
<dbReference type="InterPro" id="IPR036079">
    <property type="entry name" value="ATPase_csu/dsu_sf"/>
</dbReference>
<evidence type="ECO:0000256" key="2">
    <source>
        <dbReference type="ARBA" id="ARBA00023065"/>
    </source>
</evidence>
<dbReference type="GO" id="GO:0046961">
    <property type="term" value="F:proton-transporting ATPase activity, rotational mechanism"/>
    <property type="evidence" value="ECO:0007669"/>
    <property type="project" value="InterPro"/>
</dbReference>
<organism evidence="3 4">
    <name type="scientific">candidate division WOR-1 bacterium RIFOXYB2_FULL_37_13</name>
    <dbReference type="NCBI Taxonomy" id="1802579"/>
    <lineage>
        <taxon>Bacteria</taxon>
        <taxon>Bacillati</taxon>
        <taxon>Saganbacteria</taxon>
    </lineage>
</organism>
<protein>
    <recommendedName>
        <fullName evidence="5">V-type ATP synthase subunit C</fullName>
    </recommendedName>
</protein>
<sequence length="232" mass="26581">MNKLGYAIGRIRALEAGMLSTSHFIRMADAKDFESAFFVLTETSYSEHIDRLSKPFNFGELVDMELDFVKSFLSDMAPDSETLKAMLKKFDFPYPTLADYMKILENATVKSNVLLFTKYVEAFAALQTLLLQAETENLNLEEVSGRIRYKDYFHPVEKSINSKNLFVFEKEIDDHLLTIVQKAKYMAFGIEPLIGFLIGKEMETKNIKLILTAKLLGLETGDIKIRLRKSYV</sequence>
<dbReference type="SUPFAM" id="SSF103486">
    <property type="entry name" value="V-type ATP synthase subunit C"/>
    <property type="match status" value="1"/>
</dbReference>
<evidence type="ECO:0000313" key="3">
    <source>
        <dbReference type="EMBL" id="OGC18760.1"/>
    </source>
</evidence>
<dbReference type="Gene3D" id="1.10.132.50">
    <property type="entry name" value="ATP synthase (C/AC39) subunit, domain 3"/>
    <property type="match status" value="1"/>
</dbReference>
<proteinExistence type="predicted"/>
<keyword evidence="2" id="KW-0406">Ion transport</keyword>
<dbReference type="PANTHER" id="PTHR38682:SF1">
    <property type="entry name" value="V-TYPE ATP SYNTHASE SUBUNIT C"/>
    <property type="match status" value="1"/>
</dbReference>
<dbReference type="Pfam" id="PF01992">
    <property type="entry name" value="vATP-synt_AC39"/>
    <property type="match status" value="1"/>
</dbReference>
<dbReference type="AlphaFoldDB" id="A0A1F4SEC5"/>
<dbReference type="EMBL" id="MEUB01000068">
    <property type="protein sequence ID" value="OGC18760.1"/>
    <property type="molecule type" value="Genomic_DNA"/>
</dbReference>
<evidence type="ECO:0000256" key="1">
    <source>
        <dbReference type="ARBA" id="ARBA00022448"/>
    </source>
</evidence>